<protein>
    <submittedName>
        <fullName evidence="3">Uncharacterized protein</fullName>
    </submittedName>
</protein>
<feature type="region of interest" description="Disordered" evidence="1">
    <location>
        <begin position="70"/>
        <end position="109"/>
    </location>
</feature>
<dbReference type="KEGG" id="bpg:Bathy15g01830"/>
<evidence type="ECO:0000256" key="1">
    <source>
        <dbReference type="SAM" id="MobiDB-lite"/>
    </source>
</evidence>
<evidence type="ECO:0000313" key="4">
    <source>
        <dbReference type="Proteomes" id="UP000198341"/>
    </source>
</evidence>
<keyword evidence="2" id="KW-1133">Transmembrane helix</keyword>
<organism evidence="3 4">
    <name type="scientific">Bathycoccus prasinos</name>
    <dbReference type="NCBI Taxonomy" id="41875"/>
    <lineage>
        <taxon>Eukaryota</taxon>
        <taxon>Viridiplantae</taxon>
        <taxon>Chlorophyta</taxon>
        <taxon>Mamiellophyceae</taxon>
        <taxon>Mamiellales</taxon>
        <taxon>Bathycoccaceae</taxon>
        <taxon>Bathycoccus</taxon>
    </lineage>
</organism>
<dbReference type="PROSITE" id="PS51257">
    <property type="entry name" value="PROKAR_LIPOPROTEIN"/>
    <property type="match status" value="1"/>
</dbReference>
<feature type="compositionally biased region" description="Low complexity" evidence="1">
    <location>
        <begin position="374"/>
        <end position="385"/>
    </location>
</feature>
<gene>
    <name evidence="3" type="ordered locus">Bathy15g01830</name>
</gene>
<feature type="region of interest" description="Disordered" evidence="1">
    <location>
        <begin position="358"/>
        <end position="454"/>
    </location>
</feature>
<proteinExistence type="predicted"/>
<dbReference type="RefSeq" id="XP_007508801.1">
    <property type="nucleotide sequence ID" value="XM_007508739.1"/>
</dbReference>
<accession>K8ENV0</accession>
<evidence type="ECO:0000256" key="2">
    <source>
        <dbReference type="SAM" id="Phobius"/>
    </source>
</evidence>
<feature type="region of interest" description="Disordered" evidence="1">
    <location>
        <begin position="320"/>
        <end position="342"/>
    </location>
</feature>
<feature type="compositionally biased region" description="Acidic residues" evidence="1">
    <location>
        <begin position="393"/>
        <end position="404"/>
    </location>
</feature>
<sequence length="561" mass="62285">MRGDRQRWMLKTACGSVVAGACGYYVVHAIRDSPNYRKFQKATTRYATAFYALSELVQTIATDVSDFVLNEEEEEEEERNVRAESERGCGTTTKTSEEEDEREEQQMRYSKPVPKRLRRMLRCAQQPEVMEAVSDFIAVGVMKSVQRANDIGAGISLLAPNSSSNSDDGGSGNGGLRVLEQRMADFASRVTETVLKTEESALRFNSIFTNCVESVATVTKKALTLGVGAEEGESPLTYETVADLAMREIEKRKKFLFDLIDVGVRSFVSENQRNEANPFNDVIKALETNPQIGFKLIDSVATKVVETYVAETHKSGFVSEMARQSNKRRGPRSRGSIADLPAEEFRASASFAMEKRLSMGEDQEGQGPKKKSGSPKTPLERALAQQRRREEGEINENDDDEEDQNGDKSIPGDSAGDVPDQTPRFNGLPPRRPSNANLAAEQHPTTGGGSGGNFRTFEGELAKDLFDVVRATPNSRKFAVEMATQCVRSATSAIVFALVDVVRVELRKVSRGFHDWIQTGPEFDGIIDIRMIWAKRMMMFAVFLLMIRVVWNYAVGNDVLS</sequence>
<keyword evidence="2" id="KW-0812">Transmembrane</keyword>
<feature type="transmembrane region" description="Helical" evidence="2">
    <location>
        <begin position="537"/>
        <end position="555"/>
    </location>
</feature>
<keyword evidence="2" id="KW-0472">Membrane</keyword>
<reference evidence="3 4" key="1">
    <citation type="submission" date="2011-10" db="EMBL/GenBank/DDBJ databases">
        <authorList>
            <person name="Genoscope - CEA"/>
        </authorList>
    </citation>
    <scope>NUCLEOTIDE SEQUENCE [LARGE SCALE GENOMIC DNA]</scope>
    <source>
        <strain evidence="3 4">RCC 1105</strain>
    </source>
</reference>
<keyword evidence="4" id="KW-1185">Reference proteome</keyword>
<dbReference type="Proteomes" id="UP000198341">
    <property type="component" value="Chromosome 15"/>
</dbReference>
<dbReference type="AlphaFoldDB" id="K8ENV0"/>
<dbReference type="EMBL" id="FO082264">
    <property type="protein sequence ID" value="CCO19887.1"/>
    <property type="molecule type" value="Genomic_DNA"/>
</dbReference>
<dbReference type="GeneID" id="19011595"/>
<evidence type="ECO:0000313" key="3">
    <source>
        <dbReference type="EMBL" id="CCO19887.1"/>
    </source>
</evidence>
<name>K8ENV0_9CHLO</name>